<feature type="region of interest" description="Disordered" evidence="8">
    <location>
        <begin position="1"/>
        <end position="42"/>
    </location>
</feature>
<dbReference type="EMBL" id="JASFZW010000008">
    <property type="protein sequence ID" value="KAK2076823.1"/>
    <property type="molecule type" value="Genomic_DNA"/>
</dbReference>
<feature type="binding site" evidence="6">
    <location>
        <begin position="222"/>
        <end position="229"/>
    </location>
    <ligand>
        <name>ATP</name>
        <dbReference type="ChEBI" id="CHEBI:30616"/>
    </ligand>
</feature>
<dbReference type="PANTHER" id="PTHR47972:SF45">
    <property type="entry name" value="PROTEIN CLARET SEGREGATIONAL"/>
    <property type="match status" value="1"/>
</dbReference>
<dbReference type="InterPro" id="IPR001752">
    <property type="entry name" value="Kinesin_motor_dom"/>
</dbReference>
<organism evidence="10 11">
    <name type="scientific">Prototheca wickerhamii</name>
    <dbReference type="NCBI Taxonomy" id="3111"/>
    <lineage>
        <taxon>Eukaryota</taxon>
        <taxon>Viridiplantae</taxon>
        <taxon>Chlorophyta</taxon>
        <taxon>core chlorophytes</taxon>
        <taxon>Trebouxiophyceae</taxon>
        <taxon>Chlorellales</taxon>
        <taxon>Chlorellaceae</taxon>
        <taxon>Prototheca</taxon>
    </lineage>
</organism>
<dbReference type="PANTHER" id="PTHR47972">
    <property type="entry name" value="KINESIN-LIKE PROTEIN KLP-3"/>
    <property type="match status" value="1"/>
</dbReference>
<dbReference type="InterPro" id="IPR019821">
    <property type="entry name" value="Kinesin_motor_CS"/>
</dbReference>
<dbReference type="Proteomes" id="UP001255856">
    <property type="component" value="Unassembled WGS sequence"/>
</dbReference>
<dbReference type="PRINTS" id="PR00380">
    <property type="entry name" value="KINESINHEAVY"/>
</dbReference>
<accession>A0AAD9IER2</accession>
<evidence type="ECO:0000259" key="9">
    <source>
        <dbReference type="PROSITE" id="PS50067"/>
    </source>
</evidence>
<evidence type="ECO:0000256" key="1">
    <source>
        <dbReference type="ARBA" id="ARBA00010899"/>
    </source>
</evidence>
<evidence type="ECO:0000256" key="8">
    <source>
        <dbReference type="SAM" id="MobiDB-lite"/>
    </source>
</evidence>
<comment type="similarity">
    <text evidence="1">Belongs to the TRAFAC class myosin-kinesin ATPase superfamily. Kinesin family. KIN-14 subfamily.</text>
</comment>
<dbReference type="GO" id="GO:0007018">
    <property type="term" value="P:microtubule-based movement"/>
    <property type="evidence" value="ECO:0007669"/>
    <property type="project" value="InterPro"/>
</dbReference>
<dbReference type="SMART" id="SM00129">
    <property type="entry name" value="KISc"/>
    <property type="match status" value="1"/>
</dbReference>
<dbReference type="InterPro" id="IPR027640">
    <property type="entry name" value="Kinesin-like_fam"/>
</dbReference>
<comment type="caution">
    <text evidence="10">The sequence shown here is derived from an EMBL/GenBank/DDBJ whole genome shotgun (WGS) entry which is preliminary data.</text>
</comment>
<evidence type="ECO:0000256" key="5">
    <source>
        <dbReference type="ARBA" id="ARBA00023175"/>
    </source>
</evidence>
<dbReference type="Gene3D" id="3.40.850.10">
    <property type="entry name" value="Kinesin motor domain"/>
    <property type="match status" value="1"/>
</dbReference>
<dbReference type="PROSITE" id="PS00411">
    <property type="entry name" value="KINESIN_MOTOR_1"/>
    <property type="match status" value="1"/>
</dbReference>
<dbReference type="SUPFAM" id="SSF52540">
    <property type="entry name" value="P-loop containing nucleoside triphosphate hydrolases"/>
    <property type="match status" value="1"/>
</dbReference>
<gene>
    <name evidence="10" type="ORF">QBZ16_005049</name>
</gene>
<evidence type="ECO:0000313" key="10">
    <source>
        <dbReference type="EMBL" id="KAK2076823.1"/>
    </source>
</evidence>
<dbReference type="InterPro" id="IPR036961">
    <property type="entry name" value="Kinesin_motor_dom_sf"/>
</dbReference>
<evidence type="ECO:0000256" key="2">
    <source>
        <dbReference type="ARBA" id="ARBA00022701"/>
    </source>
</evidence>
<evidence type="ECO:0000256" key="4">
    <source>
        <dbReference type="ARBA" id="ARBA00022840"/>
    </source>
</evidence>
<keyword evidence="4 6" id="KW-0067">ATP-binding</keyword>
<keyword evidence="2 7" id="KW-0493">Microtubule</keyword>
<sequence>MRKLESLKQTHTELQAERDGHVASLREAEAAREQAQEEASVLKRDLESLQSEHATLQESSAKLQQLKETAESAAQAATLRLERLESELSALQECTVGLTGESGTDSREMVARLLSRVGALEAAVAESESKRRALHNALVELKGNIRVFCRVRPSTGGAGSGSVACAADGAGVRVADDAGREHEFRFDRVFRPDASQAAVYAEVSDLVQSALDGYKVCLFSYGQTGAGKTHTMQGTSQLGEGAGIIPRAARQILAAAAALRERGYEYSLEATFVEVYNETLRDLLAGKGARLPDGNAIQHPADGGHTVVLGATRMPVADEADVADVLARAAAARSVEATAMNATSSRSHSVFTLNITGVHAASDAVLRGSLSLVDLAGSERLARSGAEGARAKEACSINRSLSALGDVFQALAARAAHVPYRNSKLTHLLQPCLGGSGKTLMFVNVNPDPASAGETLCSLRFAAKVNAVDTAAKGGAARHVSSLAETGARAVAEAKRKAAGAGVSAGAAGRAVRSRGAL</sequence>
<dbReference type="GO" id="GO:0005874">
    <property type="term" value="C:microtubule"/>
    <property type="evidence" value="ECO:0007669"/>
    <property type="project" value="UniProtKB-KW"/>
</dbReference>
<dbReference type="GO" id="GO:0005524">
    <property type="term" value="F:ATP binding"/>
    <property type="evidence" value="ECO:0007669"/>
    <property type="project" value="UniProtKB-UniRule"/>
</dbReference>
<evidence type="ECO:0000256" key="6">
    <source>
        <dbReference type="PROSITE-ProRule" id="PRU00283"/>
    </source>
</evidence>
<feature type="domain" description="Kinesin motor" evidence="9">
    <location>
        <begin position="144"/>
        <end position="468"/>
    </location>
</feature>
<dbReference type="GO" id="GO:0008017">
    <property type="term" value="F:microtubule binding"/>
    <property type="evidence" value="ECO:0007669"/>
    <property type="project" value="InterPro"/>
</dbReference>
<reference evidence="10" key="1">
    <citation type="submission" date="2021-01" db="EMBL/GenBank/DDBJ databases">
        <authorList>
            <person name="Eckstrom K.M.E."/>
        </authorList>
    </citation>
    <scope>NUCLEOTIDE SEQUENCE</scope>
    <source>
        <strain evidence="10">UVCC 0001</strain>
    </source>
</reference>
<dbReference type="AlphaFoldDB" id="A0AAD9IER2"/>
<dbReference type="PROSITE" id="PS50067">
    <property type="entry name" value="KINESIN_MOTOR_2"/>
    <property type="match status" value="1"/>
</dbReference>
<keyword evidence="5 6" id="KW-0505">Motor protein</keyword>
<dbReference type="GO" id="GO:0003777">
    <property type="term" value="F:microtubule motor activity"/>
    <property type="evidence" value="ECO:0007669"/>
    <property type="project" value="InterPro"/>
</dbReference>
<dbReference type="Pfam" id="PF00225">
    <property type="entry name" value="Kinesin"/>
    <property type="match status" value="1"/>
</dbReference>
<keyword evidence="3 6" id="KW-0547">Nucleotide-binding</keyword>
<proteinExistence type="inferred from homology"/>
<evidence type="ECO:0000256" key="3">
    <source>
        <dbReference type="ARBA" id="ARBA00022741"/>
    </source>
</evidence>
<evidence type="ECO:0000313" key="11">
    <source>
        <dbReference type="Proteomes" id="UP001255856"/>
    </source>
</evidence>
<evidence type="ECO:0000256" key="7">
    <source>
        <dbReference type="RuleBase" id="RU000394"/>
    </source>
</evidence>
<protein>
    <recommendedName>
        <fullName evidence="7">Kinesin-like protein</fullName>
    </recommendedName>
</protein>
<dbReference type="InterPro" id="IPR027417">
    <property type="entry name" value="P-loop_NTPase"/>
</dbReference>
<keyword evidence="11" id="KW-1185">Reference proteome</keyword>
<name>A0AAD9IER2_PROWI</name>